<dbReference type="EMBL" id="CM023487">
    <property type="protein sequence ID" value="KAH6926367.1"/>
    <property type="molecule type" value="Genomic_DNA"/>
</dbReference>
<gene>
    <name evidence="1" type="ORF">HPB50_017547</name>
</gene>
<comment type="caution">
    <text evidence="1">The sequence shown here is derived from an EMBL/GenBank/DDBJ whole genome shotgun (WGS) entry which is preliminary data.</text>
</comment>
<evidence type="ECO:0000313" key="2">
    <source>
        <dbReference type="Proteomes" id="UP000821845"/>
    </source>
</evidence>
<keyword evidence="2" id="KW-1185">Reference proteome</keyword>
<proteinExistence type="predicted"/>
<name>A0ACB7RX29_HYAAI</name>
<evidence type="ECO:0000313" key="1">
    <source>
        <dbReference type="EMBL" id="KAH6926367.1"/>
    </source>
</evidence>
<dbReference type="Proteomes" id="UP000821845">
    <property type="component" value="Chromosome 7"/>
</dbReference>
<protein>
    <submittedName>
        <fullName evidence="1">Uncharacterized protein</fullName>
    </submittedName>
</protein>
<reference evidence="1" key="1">
    <citation type="submission" date="2020-05" db="EMBL/GenBank/DDBJ databases">
        <title>Large-scale comparative analyses of tick genomes elucidate their genetic diversity and vector capacities.</title>
        <authorList>
            <person name="Jia N."/>
            <person name="Wang J."/>
            <person name="Shi W."/>
            <person name="Du L."/>
            <person name="Sun Y."/>
            <person name="Zhan W."/>
            <person name="Jiang J."/>
            <person name="Wang Q."/>
            <person name="Zhang B."/>
            <person name="Ji P."/>
            <person name="Sakyi L.B."/>
            <person name="Cui X."/>
            <person name="Yuan T."/>
            <person name="Jiang B."/>
            <person name="Yang W."/>
            <person name="Lam T.T.-Y."/>
            <person name="Chang Q."/>
            <person name="Ding S."/>
            <person name="Wang X."/>
            <person name="Zhu J."/>
            <person name="Ruan X."/>
            <person name="Zhao L."/>
            <person name="Wei J."/>
            <person name="Que T."/>
            <person name="Du C."/>
            <person name="Cheng J."/>
            <person name="Dai P."/>
            <person name="Han X."/>
            <person name="Huang E."/>
            <person name="Gao Y."/>
            <person name="Liu J."/>
            <person name="Shao H."/>
            <person name="Ye R."/>
            <person name="Li L."/>
            <person name="Wei W."/>
            <person name="Wang X."/>
            <person name="Wang C."/>
            <person name="Yang T."/>
            <person name="Huo Q."/>
            <person name="Li W."/>
            <person name="Guo W."/>
            <person name="Chen H."/>
            <person name="Zhou L."/>
            <person name="Ni X."/>
            <person name="Tian J."/>
            <person name="Zhou Y."/>
            <person name="Sheng Y."/>
            <person name="Liu T."/>
            <person name="Pan Y."/>
            <person name="Xia L."/>
            <person name="Li J."/>
            <person name="Zhao F."/>
            <person name="Cao W."/>
        </authorList>
    </citation>
    <scope>NUCLEOTIDE SEQUENCE</scope>
    <source>
        <strain evidence="1">Hyas-2018</strain>
    </source>
</reference>
<accession>A0ACB7RX29</accession>
<sequence>MGGLDWSVYECTSQVERYDVDADRWTMVAQMNERRAKAGAAAACGRIYIVGGNTVHAYLDSVECYDPSTNAWTRVANLSSPRANVSVVGHMHMLYIIGGYDGRAVLSTVEQLDVRKSRLSDLPSLPYAKSDIAAALLDGCIYTVGGDNGMGAVPYVERYEIAERKWYTATPLDTGCLEATACVVQDVDDPASWSQRGFDNGTPVTYSKSVVCAIVFAMAAGIAVAVVALYYATAMVAQMAARTSDGGRSDDRVSLSCRTDGCSRFEALLAETLNTSVDPCHDFKAYVCSRWLPDTSKELDYHWRYTWNVKYVWMRRMADEIRLRHHASPLGRLMASSFGACANRTKENTDDTRKKFKQLLRDLSIPWPEKPRSDVDPFEAHLNLSIRWNVPLWFDLKMLPAEPVDGHKAIYIYPSAYAKFWKGQYLTMTSQASVRRYVDQYLAYFRDKSARNTKGEDAELCEYDVVFNFTRSVVFRLADVIVKDKSSAVLVFDSLARAFGQKAERFVSLMNKHFFPDNYSWFGQKDRAIVKATHTLDAVRRITADTDPSLLLSHLGWWMLQVYAPILDDHFFVQKYGTQANAALLRPLFCETQVESSFKLLLLASHIALNFRKRQRRSIDQLLASVREAALAEYEKSGLPAEAKTRLTRKLKRLGVNLWPKAEYQSAALLRRIYSFKYASKETMLDYWITERRGNAALIGSNAYFEDKRLPHGNSKDPFSYDGILDTVSLSMVAVHEPFYYRDDEEYGAINYGGLGAGFAKTLLEGLESDPELRAAVDSDVSSGNGTSRRLGPGLVGPVFLPAFRALQAHHASGPVNEGRYSPAKVFFVNYCHSQTRMSASFDCNSALQRAPDFVSAFGCKQGSFMNP</sequence>
<organism evidence="1 2">
    <name type="scientific">Hyalomma asiaticum</name>
    <name type="common">Tick</name>
    <dbReference type="NCBI Taxonomy" id="266040"/>
    <lineage>
        <taxon>Eukaryota</taxon>
        <taxon>Metazoa</taxon>
        <taxon>Ecdysozoa</taxon>
        <taxon>Arthropoda</taxon>
        <taxon>Chelicerata</taxon>
        <taxon>Arachnida</taxon>
        <taxon>Acari</taxon>
        <taxon>Parasitiformes</taxon>
        <taxon>Ixodida</taxon>
        <taxon>Ixodoidea</taxon>
        <taxon>Ixodidae</taxon>
        <taxon>Hyalomminae</taxon>
        <taxon>Hyalomma</taxon>
    </lineage>
</organism>